<keyword evidence="7" id="KW-0413">Isomerase</keyword>
<dbReference type="InterPro" id="IPR000212">
    <property type="entry name" value="DNA_helicase_UvrD/REP"/>
</dbReference>
<evidence type="ECO:0000256" key="12">
    <source>
        <dbReference type="PROSITE-ProRule" id="PRU00560"/>
    </source>
</evidence>
<keyword evidence="6" id="KW-0238">DNA-binding</keyword>
<accession>A0A4Z1B6P6</accession>
<evidence type="ECO:0000256" key="9">
    <source>
        <dbReference type="ARBA" id="ARBA00034808"/>
    </source>
</evidence>
<dbReference type="CDD" id="cd17932">
    <property type="entry name" value="DEXQc_UvrD"/>
    <property type="match status" value="1"/>
</dbReference>
<dbReference type="Pfam" id="PF00580">
    <property type="entry name" value="UvrD-helicase"/>
    <property type="match status" value="1"/>
</dbReference>
<dbReference type="GO" id="GO:0000725">
    <property type="term" value="P:recombinational repair"/>
    <property type="evidence" value="ECO:0007669"/>
    <property type="project" value="TreeGrafter"/>
</dbReference>
<dbReference type="GO" id="GO:0005524">
    <property type="term" value="F:ATP binding"/>
    <property type="evidence" value="ECO:0007669"/>
    <property type="project" value="UniProtKB-UniRule"/>
</dbReference>
<evidence type="ECO:0000313" key="14">
    <source>
        <dbReference type="EMBL" id="TGN29580.1"/>
    </source>
</evidence>
<dbReference type="PROSITE" id="PS51198">
    <property type="entry name" value="UVRD_HELICASE_ATP_BIND"/>
    <property type="match status" value="1"/>
</dbReference>
<evidence type="ECO:0000256" key="4">
    <source>
        <dbReference type="ARBA" id="ARBA00022806"/>
    </source>
</evidence>
<proteinExistence type="inferred from homology"/>
<dbReference type="PANTHER" id="PTHR11070">
    <property type="entry name" value="UVRD / RECB / PCRA DNA HELICASE FAMILY MEMBER"/>
    <property type="match status" value="1"/>
</dbReference>
<evidence type="ECO:0000313" key="15">
    <source>
        <dbReference type="Proteomes" id="UP000297998"/>
    </source>
</evidence>
<evidence type="ECO:0000256" key="11">
    <source>
        <dbReference type="ARBA" id="ARBA00048988"/>
    </source>
</evidence>
<gene>
    <name evidence="14" type="ORF">E4J94_02415</name>
</gene>
<comment type="caution">
    <text evidence="14">The sequence shown here is derived from an EMBL/GenBank/DDBJ whole genome shotgun (WGS) entry which is preliminary data.</text>
</comment>
<dbReference type="EMBL" id="SRPE01000002">
    <property type="protein sequence ID" value="TGN29580.1"/>
    <property type="molecule type" value="Genomic_DNA"/>
</dbReference>
<dbReference type="EC" id="5.6.2.4" evidence="9"/>
<keyword evidence="15" id="KW-1185">Reference proteome</keyword>
<dbReference type="InterPro" id="IPR014016">
    <property type="entry name" value="UvrD-like_ATP-bd"/>
</dbReference>
<evidence type="ECO:0000256" key="1">
    <source>
        <dbReference type="ARBA" id="ARBA00009922"/>
    </source>
</evidence>
<protein>
    <recommendedName>
        <fullName evidence="9">DNA 3'-5' helicase</fullName>
        <ecNumber evidence="9">5.6.2.4</ecNumber>
    </recommendedName>
    <alternativeName>
        <fullName evidence="10">DNA 3'-5' helicase II</fullName>
    </alternativeName>
</protein>
<dbReference type="InterPro" id="IPR014017">
    <property type="entry name" value="DNA_helicase_UvrD-like_C"/>
</dbReference>
<organism evidence="14 15">
    <name type="scientific">Empedobacter tilapiae</name>
    <dbReference type="NCBI Taxonomy" id="2491114"/>
    <lineage>
        <taxon>Bacteria</taxon>
        <taxon>Pseudomonadati</taxon>
        <taxon>Bacteroidota</taxon>
        <taxon>Flavobacteriia</taxon>
        <taxon>Flavobacteriales</taxon>
        <taxon>Weeksellaceae</taxon>
        <taxon>Empedobacter</taxon>
    </lineage>
</organism>
<comment type="similarity">
    <text evidence="1">Belongs to the helicase family. UvrD subfamily.</text>
</comment>
<dbReference type="PANTHER" id="PTHR11070:SF2">
    <property type="entry name" value="ATP-DEPENDENT DNA HELICASE SRS2"/>
    <property type="match status" value="1"/>
</dbReference>
<evidence type="ECO:0000256" key="10">
    <source>
        <dbReference type="ARBA" id="ARBA00034923"/>
    </source>
</evidence>
<evidence type="ECO:0000259" key="13">
    <source>
        <dbReference type="PROSITE" id="PS51198"/>
    </source>
</evidence>
<dbReference type="Pfam" id="PF13361">
    <property type="entry name" value="UvrD_C"/>
    <property type="match status" value="1"/>
</dbReference>
<dbReference type="Proteomes" id="UP000297998">
    <property type="component" value="Unassembled WGS sequence"/>
</dbReference>
<keyword evidence="5 12" id="KW-0067">ATP-binding</keyword>
<dbReference type="SUPFAM" id="SSF52540">
    <property type="entry name" value="P-loop containing nucleoside triphosphate hydrolases"/>
    <property type="match status" value="1"/>
</dbReference>
<dbReference type="Gene3D" id="1.10.10.160">
    <property type="match status" value="1"/>
</dbReference>
<comment type="catalytic activity">
    <reaction evidence="11">
        <text>ATP + H2O = ADP + phosphate + H(+)</text>
        <dbReference type="Rhea" id="RHEA:13065"/>
        <dbReference type="ChEBI" id="CHEBI:15377"/>
        <dbReference type="ChEBI" id="CHEBI:15378"/>
        <dbReference type="ChEBI" id="CHEBI:30616"/>
        <dbReference type="ChEBI" id="CHEBI:43474"/>
        <dbReference type="ChEBI" id="CHEBI:456216"/>
        <dbReference type="EC" id="5.6.2.4"/>
    </reaction>
</comment>
<keyword evidence="3 12" id="KW-0378">Hydrolase</keyword>
<sequence length="609" mass="70129">MFIWEKDSINKEQEDAILEDNSVLLIACPGSGKTRTLTFKIAYELSRLKSDKEFVIAITYTNRASDEIKERVELLGVDTTQLWIGTIHSFCMEWILKPYHLYSERLKNGFKVINSFDSEKILTELCEPYKKEKITYYDCGILAKTDNFYLTCLDTKKHNSLQKILGEYFAILEKNRQIDFEQILFYAYEILKSKPVVANILSKLFPFILIDEYQDTKEIQYHIISIILSVSKGNSKTLIVGDPNQSIYDSLGGFPMPKDELEKLLGFELTPLSLDKNYRSSSAIISYFDYYKTFETPIIAFGNGKDYPSTITFNSVVSVDDLIEELAQLILYNVETAGISPNEICITAPQWVHIASITRKLIIRLPDFSFDGPGMAPFSRDIDNFWFKVSRVALTEPSPFMYVRRLRWSKEILNELDSTGVDVLNISSKEFLRICNSFEINETDGLTYLKIFFNQICEKLKIVLPNFPLLDEHFNSFFTSSESRIQRLIDEGNPYIGDIENFRKVFRQRDGITVSTIHGTKGEEYDAVIGFGLLDGYVPHFNDNNGIENSKKLLYVLASRARKNLHLISEKNRNVHKFYAPDGKPPTSHLLEYAYDYSFQKFEGDGLSH</sequence>
<dbReference type="Gene3D" id="3.40.50.300">
    <property type="entry name" value="P-loop containing nucleotide triphosphate hydrolases"/>
    <property type="match status" value="2"/>
</dbReference>
<keyword evidence="4 12" id="KW-0347">Helicase</keyword>
<evidence type="ECO:0000256" key="8">
    <source>
        <dbReference type="ARBA" id="ARBA00034617"/>
    </source>
</evidence>
<dbReference type="OrthoDB" id="1100019at2"/>
<evidence type="ECO:0000256" key="7">
    <source>
        <dbReference type="ARBA" id="ARBA00023235"/>
    </source>
</evidence>
<dbReference type="GO" id="GO:0016887">
    <property type="term" value="F:ATP hydrolysis activity"/>
    <property type="evidence" value="ECO:0007669"/>
    <property type="project" value="RHEA"/>
</dbReference>
<dbReference type="RefSeq" id="WP_135834306.1">
    <property type="nucleotide sequence ID" value="NZ_SRPE01000002.1"/>
</dbReference>
<keyword evidence="2 12" id="KW-0547">Nucleotide-binding</keyword>
<evidence type="ECO:0000256" key="3">
    <source>
        <dbReference type="ARBA" id="ARBA00022801"/>
    </source>
</evidence>
<dbReference type="InterPro" id="IPR013986">
    <property type="entry name" value="DExx_box_DNA_helicase_dom_sf"/>
</dbReference>
<comment type="catalytic activity">
    <reaction evidence="8">
        <text>Couples ATP hydrolysis with the unwinding of duplex DNA by translocating in the 3'-5' direction.</text>
        <dbReference type="EC" id="5.6.2.4"/>
    </reaction>
</comment>
<evidence type="ECO:0000256" key="5">
    <source>
        <dbReference type="ARBA" id="ARBA00022840"/>
    </source>
</evidence>
<dbReference type="AlphaFoldDB" id="A0A4Z1B6P6"/>
<feature type="domain" description="UvrD-like helicase ATP-binding" evidence="13">
    <location>
        <begin position="6"/>
        <end position="281"/>
    </location>
</feature>
<dbReference type="InterPro" id="IPR027417">
    <property type="entry name" value="P-loop_NTPase"/>
</dbReference>
<dbReference type="GO" id="GO:0003677">
    <property type="term" value="F:DNA binding"/>
    <property type="evidence" value="ECO:0007669"/>
    <property type="project" value="UniProtKB-KW"/>
</dbReference>
<reference evidence="14 15" key="1">
    <citation type="submission" date="2019-03" db="EMBL/GenBank/DDBJ databases">
        <title>Empedobacter tilapiae sp. nov., isolated from an intestine of Nile tilapia Oreochromis niloticus.</title>
        <authorList>
            <person name="Kim Y.-O."/>
            <person name="Yoon J.-H."/>
        </authorList>
    </citation>
    <scope>NUCLEOTIDE SEQUENCE [LARGE SCALE GENOMIC DNA]</scope>
    <source>
        <strain evidence="14 15">MRS2</strain>
    </source>
</reference>
<evidence type="ECO:0000256" key="6">
    <source>
        <dbReference type="ARBA" id="ARBA00023125"/>
    </source>
</evidence>
<feature type="binding site" evidence="12">
    <location>
        <begin position="27"/>
        <end position="34"/>
    </location>
    <ligand>
        <name>ATP</name>
        <dbReference type="ChEBI" id="CHEBI:30616"/>
    </ligand>
</feature>
<evidence type="ECO:0000256" key="2">
    <source>
        <dbReference type="ARBA" id="ARBA00022741"/>
    </source>
</evidence>
<dbReference type="GO" id="GO:0043138">
    <property type="term" value="F:3'-5' DNA helicase activity"/>
    <property type="evidence" value="ECO:0007669"/>
    <property type="project" value="UniProtKB-EC"/>
</dbReference>
<name>A0A4Z1B6P6_9FLAO</name>